<comment type="similarity">
    <text evidence="4">Belongs to the isocitrate lyase/PEP mutase superfamily. Isocitrate lyase family.</text>
</comment>
<dbReference type="InterPro" id="IPR006254">
    <property type="entry name" value="Isocitrate_lyase"/>
</dbReference>
<proteinExistence type="inferred from homology"/>
<comment type="caution">
    <text evidence="12">The sequence shown here is derived from an EMBL/GenBank/DDBJ whole genome shotgun (WGS) entry which is preliminary data.</text>
</comment>
<evidence type="ECO:0000256" key="6">
    <source>
        <dbReference type="ARBA" id="ARBA00022435"/>
    </source>
</evidence>
<keyword evidence="6" id="KW-0329">Glyoxylate bypass</keyword>
<organism evidence="12 13">
    <name type="scientific">Marchantia polymorpha subsp. ruderalis</name>
    <dbReference type="NCBI Taxonomy" id="1480154"/>
    <lineage>
        <taxon>Eukaryota</taxon>
        <taxon>Viridiplantae</taxon>
        <taxon>Streptophyta</taxon>
        <taxon>Embryophyta</taxon>
        <taxon>Marchantiophyta</taxon>
        <taxon>Marchantiopsida</taxon>
        <taxon>Marchantiidae</taxon>
        <taxon>Marchantiales</taxon>
        <taxon>Marchantiaceae</taxon>
        <taxon>Marchantia</taxon>
    </lineage>
</organism>
<dbReference type="AlphaFoldDB" id="A0A176VSN1"/>
<protein>
    <recommendedName>
        <fullName evidence="5">isocitrate lyase</fullName>
        <ecNumber evidence="5">4.1.3.1</ecNumber>
    </recommendedName>
</protein>
<evidence type="ECO:0000256" key="9">
    <source>
        <dbReference type="ARBA" id="ARBA00023140"/>
    </source>
</evidence>
<accession>A0A176VSN1</accession>
<dbReference type="EMBL" id="LVLJ01002948">
    <property type="protein sequence ID" value="OAE23085.1"/>
    <property type="molecule type" value="Genomic_DNA"/>
</dbReference>
<evidence type="ECO:0000313" key="12">
    <source>
        <dbReference type="EMBL" id="OAE23085.1"/>
    </source>
</evidence>
<dbReference type="Pfam" id="PF00463">
    <property type="entry name" value="ICL"/>
    <property type="match status" value="1"/>
</dbReference>
<gene>
    <name evidence="12" type="ORF">AXG93_1544s1210</name>
</gene>
<evidence type="ECO:0000256" key="3">
    <source>
        <dbReference type="ARBA" id="ARBA00004793"/>
    </source>
</evidence>
<keyword evidence="8" id="KW-0816">Tricarboxylic acid cycle</keyword>
<dbReference type="Gene3D" id="3.20.20.60">
    <property type="entry name" value="Phosphoenolpyruvate-binding domains"/>
    <property type="match status" value="1"/>
</dbReference>
<dbReference type="GO" id="GO:0006097">
    <property type="term" value="P:glyoxylate cycle"/>
    <property type="evidence" value="ECO:0007669"/>
    <property type="project" value="UniProtKB-UniPathway"/>
</dbReference>
<reference evidence="12" key="1">
    <citation type="submission" date="2016-03" db="EMBL/GenBank/DDBJ databases">
        <title>Mechanisms controlling the formation of the plant cell surface in tip-growing cells are functionally conserved among land plants.</title>
        <authorList>
            <person name="Honkanen S."/>
            <person name="Jones V.A."/>
            <person name="Morieri G."/>
            <person name="Champion C."/>
            <person name="Hetherington A.J."/>
            <person name="Kelly S."/>
            <person name="Saint-Marcoux D."/>
            <person name="Proust H."/>
            <person name="Prescott H."/>
            <person name="Dolan L."/>
        </authorList>
    </citation>
    <scope>NUCLEOTIDE SEQUENCE [LARGE SCALE GENOMIC DNA]</scope>
    <source>
        <tissue evidence="12">Whole gametophyte</tissue>
    </source>
</reference>
<comment type="subcellular location">
    <subcellularLocation>
        <location evidence="2">Glyoxysome</location>
    </subcellularLocation>
</comment>
<evidence type="ECO:0000256" key="7">
    <source>
        <dbReference type="ARBA" id="ARBA00022453"/>
    </source>
</evidence>
<dbReference type="UniPathway" id="UPA00703">
    <property type="reaction ID" value="UER00719"/>
</dbReference>
<evidence type="ECO:0000256" key="11">
    <source>
        <dbReference type="ARBA" id="ARBA00023531"/>
    </source>
</evidence>
<evidence type="ECO:0000256" key="4">
    <source>
        <dbReference type="ARBA" id="ARBA00005704"/>
    </source>
</evidence>
<dbReference type="InterPro" id="IPR018523">
    <property type="entry name" value="Isocitrate_lyase_ph_CS"/>
</dbReference>
<evidence type="ECO:0000256" key="1">
    <source>
        <dbReference type="ARBA" id="ARBA00003575"/>
    </source>
</evidence>
<dbReference type="EC" id="4.1.3.1" evidence="5"/>
<dbReference type="Gene3D" id="1.10.10.850">
    <property type="match status" value="1"/>
</dbReference>
<dbReference type="PANTHER" id="PTHR21631:SF3">
    <property type="entry name" value="BIFUNCTIONAL GLYOXYLATE CYCLE PROTEIN"/>
    <property type="match status" value="1"/>
</dbReference>
<keyword evidence="9" id="KW-0576">Peroxisome</keyword>
<dbReference type="InterPro" id="IPR039556">
    <property type="entry name" value="ICL/PEPM"/>
</dbReference>
<dbReference type="SUPFAM" id="SSF51621">
    <property type="entry name" value="Phosphoenolpyruvate/pyruvate domain"/>
    <property type="match status" value="1"/>
</dbReference>
<dbReference type="CDD" id="cd00377">
    <property type="entry name" value="ICL_PEPM"/>
    <property type="match status" value="1"/>
</dbReference>
<dbReference type="InterPro" id="IPR040442">
    <property type="entry name" value="Pyrv_kinase-like_dom_sf"/>
</dbReference>
<dbReference type="PANTHER" id="PTHR21631">
    <property type="entry name" value="ISOCITRATE LYASE/MALATE SYNTHASE"/>
    <property type="match status" value="1"/>
</dbReference>
<evidence type="ECO:0000256" key="2">
    <source>
        <dbReference type="ARBA" id="ARBA00004130"/>
    </source>
</evidence>
<evidence type="ECO:0000256" key="5">
    <source>
        <dbReference type="ARBA" id="ARBA00012909"/>
    </source>
</evidence>
<name>A0A176VSN1_MARPO</name>
<dbReference type="PROSITE" id="PS00161">
    <property type="entry name" value="ISOCITRATE_LYASE"/>
    <property type="match status" value="1"/>
</dbReference>
<dbReference type="InterPro" id="IPR015813">
    <property type="entry name" value="Pyrv/PenolPyrv_kinase-like_dom"/>
</dbReference>
<dbReference type="Proteomes" id="UP000077202">
    <property type="component" value="Unassembled WGS sequence"/>
</dbReference>
<evidence type="ECO:0000313" key="13">
    <source>
        <dbReference type="Proteomes" id="UP000077202"/>
    </source>
</evidence>
<evidence type="ECO:0000256" key="8">
    <source>
        <dbReference type="ARBA" id="ARBA00022532"/>
    </source>
</evidence>
<dbReference type="NCBIfam" id="TIGR01346">
    <property type="entry name" value="isocit_lyase"/>
    <property type="match status" value="1"/>
</dbReference>
<comment type="catalytic activity">
    <reaction evidence="11">
        <text>D-threo-isocitrate = glyoxylate + succinate</text>
        <dbReference type="Rhea" id="RHEA:13245"/>
        <dbReference type="ChEBI" id="CHEBI:15562"/>
        <dbReference type="ChEBI" id="CHEBI:30031"/>
        <dbReference type="ChEBI" id="CHEBI:36655"/>
        <dbReference type="EC" id="4.1.3.1"/>
    </reaction>
</comment>
<dbReference type="GO" id="GO:0004451">
    <property type="term" value="F:isocitrate lyase activity"/>
    <property type="evidence" value="ECO:0007669"/>
    <property type="project" value="UniProtKB-EC"/>
</dbReference>
<comment type="function">
    <text evidence="1">Involved in storage lipid mobilization during the growth of higher plant seedling.</text>
</comment>
<evidence type="ECO:0000256" key="10">
    <source>
        <dbReference type="ARBA" id="ARBA00023239"/>
    </source>
</evidence>
<dbReference type="GO" id="GO:0006099">
    <property type="term" value="P:tricarboxylic acid cycle"/>
    <property type="evidence" value="ECO:0007669"/>
    <property type="project" value="UniProtKB-KW"/>
</dbReference>
<sequence>MAREIGDASMAMVIGGLGKKILRFAVVAERDGGSRNRSSTLTILVFEFGRGESGELYTLFFDCLDESGSLDLILQLLTSEPITSSSFGPKVSSLQFSLSWPNSTPAVPAANQTPRIAQISRYTVPGNASLLLFERGKKAPLRISVAQEELEFQNQVREIKQWWGSERFQHTTRPYTAESVAKLRGSLPQHYASSEQAKKLYALLRRHQANKTCSRTFGALDPVQVAQMGKYLDSIYVSGWQCASTASTSNEPGPDLADYPMDTVPNKVEHLFFAQCFHDRKQREARLNMSKEQRLATPYVDYLAPLIADGDTGFGATTATVKLMKMFVERGAAGVHMEDQSSTTKKCGHMGGKVLVPTQEHINRLIAARLQFDVMGVEQVLVARTDSEAASLLMSNIDARDHPFILGASNPAVKGKSLVQVVQAAAAKGATGAQLQALESEWKAQARVCLFSDLVAEKIQALAISSQEKSSRTAQWLAKVGDLSHDQARELAASLGVTDVFWCWDLPRTREGYYRYLGGTKAAIARGIAFAPYADLIWMETAKPDYKQAKEFALGVKAKYPHQMLAYNQSPSFNWDAANMTDKEFEEYIPKLAELGFVWQFITLAGFHADALITDKFARAYAQEGMLAYVRDIQRQERVHGVETLAHQTWSGASYYDQILQTVSGGYSSTAAMGHGVTEDQFKQGPKNAKL</sequence>
<keyword evidence="7" id="KW-0330">Glyoxysome</keyword>
<comment type="pathway">
    <text evidence="3">Carbohydrate metabolism; glyoxylate cycle; (S)-malate from isocitrate: step 1/2.</text>
</comment>
<dbReference type="GO" id="GO:0009514">
    <property type="term" value="C:glyoxysome"/>
    <property type="evidence" value="ECO:0007669"/>
    <property type="project" value="UniProtKB-SubCell"/>
</dbReference>
<keyword evidence="13" id="KW-1185">Reference proteome</keyword>
<dbReference type="FunFam" id="1.10.10.850:FF:000001">
    <property type="entry name" value="Isocitrate lyase"/>
    <property type="match status" value="1"/>
</dbReference>
<keyword evidence="10" id="KW-0456">Lyase</keyword>